<evidence type="ECO:0000313" key="14">
    <source>
        <dbReference type="EMBL" id="RLQ21999.1"/>
    </source>
</evidence>
<organism evidence="14 15">
    <name type="scientific">Seongchinamella sediminis</name>
    <dbReference type="NCBI Taxonomy" id="2283635"/>
    <lineage>
        <taxon>Bacteria</taxon>
        <taxon>Pseudomonadati</taxon>
        <taxon>Pseudomonadota</taxon>
        <taxon>Gammaproteobacteria</taxon>
        <taxon>Cellvibrionales</taxon>
        <taxon>Halieaceae</taxon>
        <taxon>Seongchinamella</taxon>
    </lineage>
</organism>
<evidence type="ECO:0000256" key="6">
    <source>
        <dbReference type="ARBA" id="ARBA00022679"/>
    </source>
</evidence>
<evidence type="ECO:0000256" key="9">
    <source>
        <dbReference type="ARBA" id="ARBA00022840"/>
    </source>
</evidence>
<dbReference type="PROSITE" id="PS50109">
    <property type="entry name" value="HIS_KIN"/>
    <property type="match status" value="1"/>
</dbReference>
<dbReference type="PROSITE" id="PS50885">
    <property type="entry name" value="HAMP"/>
    <property type="match status" value="1"/>
</dbReference>
<dbReference type="InterPro" id="IPR003660">
    <property type="entry name" value="HAMP_dom"/>
</dbReference>
<dbReference type="Gene3D" id="1.10.287.130">
    <property type="match status" value="1"/>
</dbReference>
<feature type="domain" description="Histidine kinase" evidence="12">
    <location>
        <begin position="217"/>
        <end position="398"/>
    </location>
</feature>
<dbReference type="Pfam" id="PF00512">
    <property type="entry name" value="HisKA"/>
    <property type="match status" value="1"/>
</dbReference>
<feature type="transmembrane region" description="Helical" evidence="11">
    <location>
        <begin position="135"/>
        <end position="158"/>
    </location>
</feature>
<keyword evidence="15" id="KW-1185">Reference proteome</keyword>
<evidence type="ECO:0000256" key="5">
    <source>
        <dbReference type="ARBA" id="ARBA00022553"/>
    </source>
</evidence>
<keyword evidence="5" id="KW-0597">Phosphoprotein</keyword>
<keyword evidence="7" id="KW-0547">Nucleotide-binding</keyword>
<comment type="caution">
    <text evidence="14">The sequence shown here is derived from an EMBL/GenBank/DDBJ whole genome shotgun (WGS) entry which is preliminary data.</text>
</comment>
<evidence type="ECO:0000256" key="4">
    <source>
        <dbReference type="ARBA" id="ARBA00022475"/>
    </source>
</evidence>
<dbReference type="PANTHER" id="PTHR44936">
    <property type="entry name" value="SENSOR PROTEIN CREC"/>
    <property type="match status" value="1"/>
</dbReference>
<evidence type="ECO:0000313" key="15">
    <source>
        <dbReference type="Proteomes" id="UP000265509"/>
    </source>
</evidence>
<evidence type="ECO:0000256" key="8">
    <source>
        <dbReference type="ARBA" id="ARBA00022777"/>
    </source>
</evidence>
<dbReference type="PANTHER" id="PTHR44936:SF9">
    <property type="entry name" value="SENSOR PROTEIN CREC"/>
    <property type="match status" value="1"/>
</dbReference>
<dbReference type="CDD" id="cd00082">
    <property type="entry name" value="HisKA"/>
    <property type="match status" value="1"/>
</dbReference>
<evidence type="ECO:0000256" key="7">
    <source>
        <dbReference type="ARBA" id="ARBA00022741"/>
    </source>
</evidence>
<dbReference type="Gene3D" id="6.10.340.10">
    <property type="match status" value="1"/>
</dbReference>
<dbReference type="InterPro" id="IPR005467">
    <property type="entry name" value="His_kinase_dom"/>
</dbReference>
<keyword evidence="11" id="KW-1133">Transmembrane helix</keyword>
<dbReference type="InterPro" id="IPR003661">
    <property type="entry name" value="HisK_dim/P_dom"/>
</dbReference>
<keyword evidence="6" id="KW-0808">Transferase</keyword>
<dbReference type="RefSeq" id="WP_117954235.1">
    <property type="nucleotide sequence ID" value="NZ_QRAN01000009.1"/>
</dbReference>
<dbReference type="InterPro" id="IPR050980">
    <property type="entry name" value="2C_sensor_his_kinase"/>
</dbReference>
<feature type="transmembrane region" description="Helical" evidence="11">
    <location>
        <begin position="12"/>
        <end position="35"/>
    </location>
</feature>
<evidence type="ECO:0000256" key="11">
    <source>
        <dbReference type="SAM" id="Phobius"/>
    </source>
</evidence>
<dbReference type="GO" id="GO:0005524">
    <property type="term" value="F:ATP binding"/>
    <property type="evidence" value="ECO:0007669"/>
    <property type="project" value="UniProtKB-KW"/>
</dbReference>
<accession>A0A3L7DZA7</accession>
<evidence type="ECO:0000256" key="2">
    <source>
        <dbReference type="ARBA" id="ARBA00004651"/>
    </source>
</evidence>
<evidence type="ECO:0000256" key="3">
    <source>
        <dbReference type="ARBA" id="ARBA00012438"/>
    </source>
</evidence>
<reference evidence="14 15" key="1">
    <citation type="submission" date="2018-07" db="EMBL/GenBank/DDBJ databases">
        <title>Halioglobus sp. genome submission.</title>
        <authorList>
            <person name="Ye M.-Q."/>
            <person name="Du Z.-J."/>
        </authorList>
    </citation>
    <scope>NUCLEOTIDE SEQUENCE [LARGE SCALE GENOMIC DNA]</scope>
    <source>
        <strain evidence="14 15">U0301</strain>
    </source>
</reference>
<protein>
    <recommendedName>
        <fullName evidence="3">histidine kinase</fullName>
        <ecNumber evidence="3">2.7.13.3</ecNumber>
    </recommendedName>
</protein>
<comment type="catalytic activity">
    <reaction evidence="1">
        <text>ATP + protein L-histidine = ADP + protein N-phospho-L-histidine.</text>
        <dbReference type="EC" id="2.7.13.3"/>
    </reaction>
</comment>
<feature type="domain" description="HAMP" evidence="13">
    <location>
        <begin position="159"/>
        <end position="209"/>
    </location>
</feature>
<evidence type="ECO:0000259" key="13">
    <source>
        <dbReference type="PROSITE" id="PS50885"/>
    </source>
</evidence>
<sequence>MRTSIQGRLFAILGLFVLANTALWIGLAMLLAYVVEDATIGRVMASQIALLQQAYETRGELPAPALPEFTLYTDPEALPGVISEQLRPIPGGGEVFTRDDTHYHYRWLQFRGAAPVILVAEVSPWLVVSRMSPELIVLLVIGFVIALCFGLVAVYFIARMTTRPVRELTRAIATSPRPRPLPHVAQQDEVGVLASAMDGALTGLQDALAREAAFTRDVSHELRTPLTTLRNASTLLSASAQDNPHVAQVARSCREIEGLLAGLLALARAESSLLADIPLRPLLEELLIERGGILEDQAFEVVLAVPDGARARGNEQLTRLLLANLVDNALRYASPQCLEMRLQGKSLLLENPCAGGTSQPHADSLGHGLYLVKRLAGAQSWRFEREATGDKFRVVLRW</sequence>
<dbReference type="AlphaFoldDB" id="A0A3L7DZA7"/>
<comment type="subcellular location">
    <subcellularLocation>
        <location evidence="2">Cell membrane</location>
        <topology evidence="2">Multi-pass membrane protein</topology>
    </subcellularLocation>
</comment>
<dbReference type="GO" id="GO:0005886">
    <property type="term" value="C:plasma membrane"/>
    <property type="evidence" value="ECO:0007669"/>
    <property type="project" value="UniProtKB-SubCell"/>
</dbReference>
<dbReference type="SMART" id="SM00388">
    <property type="entry name" value="HisKA"/>
    <property type="match status" value="1"/>
</dbReference>
<dbReference type="EC" id="2.7.13.3" evidence="3"/>
<keyword evidence="9" id="KW-0067">ATP-binding</keyword>
<evidence type="ECO:0000256" key="10">
    <source>
        <dbReference type="ARBA" id="ARBA00023012"/>
    </source>
</evidence>
<dbReference type="OrthoDB" id="9121563at2"/>
<keyword evidence="11" id="KW-0812">Transmembrane</keyword>
<name>A0A3L7DZA7_9GAMM</name>
<keyword evidence="8" id="KW-0418">Kinase</keyword>
<evidence type="ECO:0000256" key="1">
    <source>
        <dbReference type="ARBA" id="ARBA00000085"/>
    </source>
</evidence>
<keyword evidence="10" id="KW-0902">Two-component regulatory system</keyword>
<keyword evidence="4" id="KW-1003">Cell membrane</keyword>
<evidence type="ECO:0000259" key="12">
    <source>
        <dbReference type="PROSITE" id="PS50109"/>
    </source>
</evidence>
<dbReference type="InterPro" id="IPR036097">
    <property type="entry name" value="HisK_dim/P_sf"/>
</dbReference>
<dbReference type="Proteomes" id="UP000265509">
    <property type="component" value="Unassembled WGS sequence"/>
</dbReference>
<dbReference type="GO" id="GO:0000155">
    <property type="term" value="F:phosphorelay sensor kinase activity"/>
    <property type="evidence" value="ECO:0007669"/>
    <property type="project" value="InterPro"/>
</dbReference>
<proteinExistence type="predicted"/>
<dbReference type="InterPro" id="IPR036890">
    <property type="entry name" value="HATPase_C_sf"/>
</dbReference>
<dbReference type="SUPFAM" id="SSF47384">
    <property type="entry name" value="Homodimeric domain of signal transducing histidine kinase"/>
    <property type="match status" value="1"/>
</dbReference>
<gene>
    <name evidence="14" type="ORF">DWB85_10460</name>
</gene>
<dbReference type="SUPFAM" id="SSF55874">
    <property type="entry name" value="ATPase domain of HSP90 chaperone/DNA topoisomerase II/histidine kinase"/>
    <property type="match status" value="1"/>
</dbReference>
<keyword evidence="11" id="KW-0472">Membrane</keyword>
<dbReference type="EMBL" id="QRAN01000009">
    <property type="protein sequence ID" value="RLQ21999.1"/>
    <property type="molecule type" value="Genomic_DNA"/>
</dbReference>